<gene>
    <name evidence="3" type="ORF">WDZ17_02985</name>
</gene>
<accession>A0ABU8RGV6</accession>
<feature type="region of interest" description="Disordered" evidence="1">
    <location>
        <begin position="41"/>
        <end position="65"/>
    </location>
</feature>
<dbReference type="Proteomes" id="UP001387100">
    <property type="component" value="Unassembled WGS sequence"/>
</dbReference>
<evidence type="ECO:0000313" key="4">
    <source>
        <dbReference type="Proteomes" id="UP001387100"/>
    </source>
</evidence>
<feature type="transmembrane region" description="Helical" evidence="2">
    <location>
        <begin position="6"/>
        <end position="24"/>
    </location>
</feature>
<feature type="compositionally biased region" description="Basic and acidic residues" evidence="1">
    <location>
        <begin position="41"/>
        <end position="52"/>
    </location>
</feature>
<keyword evidence="2" id="KW-0472">Membrane</keyword>
<evidence type="ECO:0000256" key="2">
    <source>
        <dbReference type="SAM" id="Phobius"/>
    </source>
</evidence>
<evidence type="ECO:0008006" key="5">
    <source>
        <dbReference type="Google" id="ProtNLM"/>
    </source>
</evidence>
<keyword evidence="2" id="KW-0812">Transmembrane</keyword>
<protein>
    <recommendedName>
        <fullName evidence="5">Lysyl-tRNA synthetase</fullName>
    </recommendedName>
</protein>
<sequence length="65" mass="6921">MDIWPVLGALLPSAGVCALFVYVVRKMISADRDERAAQARLEAAERKAERGRTRGTGAGDGPPPV</sequence>
<evidence type="ECO:0000256" key="1">
    <source>
        <dbReference type="SAM" id="MobiDB-lite"/>
    </source>
</evidence>
<comment type="caution">
    <text evidence="3">The sequence shown here is derived from an EMBL/GenBank/DDBJ whole genome shotgun (WGS) entry which is preliminary data.</text>
</comment>
<keyword evidence="2" id="KW-1133">Transmembrane helix</keyword>
<feature type="compositionally biased region" description="Gly residues" evidence="1">
    <location>
        <begin position="54"/>
        <end position="65"/>
    </location>
</feature>
<reference evidence="3 4" key="1">
    <citation type="journal article" date="2017" name="Int. J. Syst. Evol. Microbiol.">
        <title>Pseudokineococcus basanitobsidens sp. nov., isolated from volcanic rock.</title>
        <authorList>
            <person name="Lee D.W."/>
            <person name="Park M.Y."/>
            <person name="Kim J.J."/>
            <person name="Kim B.S."/>
        </authorList>
    </citation>
    <scope>NUCLEOTIDE SEQUENCE [LARGE SCALE GENOMIC DNA]</scope>
    <source>
        <strain evidence="3 4">DSM 103726</strain>
    </source>
</reference>
<name>A0ABU8RGV6_9ACTN</name>
<proteinExistence type="predicted"/>
<dbReference type="RefSeq" id="WP_339573649.1">
    <property type="nucleotide sequence ID" value="NZ_JBBIAA010000002.1"/>
</dbReference>
<dbReference type="EMBL" id="JBBIAA010000002">
    <property type="protein sequence ID" value="MEJ5944258.1"/>
    <property type="molecule type" value="Genomic_DNA"/>
</dbReference>
<keyword evidence="4" id="KW-1185">Reference proteome</keyword>
<organism evidence="3 4">
    <name type="scientific">Pseudokineococcus basanitobsidens</name>
    <dbReference type="NCBI Taxonomy" id="1926649"/>
    <lineage>
        <taxon>Bacteria</taxon>
        <taxon>Bacillati</taxon>
        <taxon>Actinomycetota</taxon>
        <taxon>Actinomycetes</taxon>
        <taxon>Kineosporiales</taxon>
        <taxon>Kineosporiaceae</taxon>
        <taxon>Pseudokineococcus</taxon>
    </lineage>
</organism>
<evidence type="ECO:0000313" key="3">
    <source>
        <dbReference type="EMBL" id="MEJ5944258.1"/>
    </source>
</evidence>